<evidence type="ECO:0000256" key="4">
    <source>
        <dbReference type="SAM" id="MobiDB-lite"/>
    </source>
</evidence>
<dbReference type="Pfam" id="PF00437">
    <property type="entry name" value="T2SSE"/>
    <property type="match status" value="1"/>
</dbReference>
<dbReference type="PANTHER" id="PTHR30258">
    <property type="entry name" value="TYPE II SECRETION SYSTEM PROTEIN GSPE-RELATED"/>
    <property type="match status" value="1"/>
</dbReference>
<dbReference type="AlphaFoldDB" id="A0A8J2BRI5"/>
<evidence type="ECO:0000313" key="6">
    <source>
        <dbReference type="EMBL" id="CAF0704867.1"/>
    </source>
</evidence>
<keyword evidence="2" id="KW-0547">Nucleotide-binding</keyword>
<keyword evidence="7" id="KW-1185">Reference proteome</keyword>
<dbReference type="Proteomes" id="UP000663859">
    <property type="component" value="Unassembled WGS sequence"/>
</dbReference>
<dbReference type="PROSITE" id="PS00662">
    <property type="entry name" value="T2SP_E"/>
    <property type="match status" value="1"/>
</dbReference>
<dbReference type="Gene3D" id="3.30.450.90">
    <property type="match status" value="1"/>
</dbReference>
<dbReference type="PANTHER" id="PTHR30258:SF2">
    <property type="entry name" value="COMG OPERON PROTEIN 1"/>
    <property type="match status" value="1"/>
</dbReference>
<dbReference type="InterPro" id="IPR001482">
    <property type="entry name" value="T2SS/T4SS_dom"/>
</dbReference>
<organism evidence="6 7">
    <name type="scientific">Candidatus Methylacidithermus pantelleriae</name>
    <dbReference type="NCBI Taxonomy" id="2744239"/>
    <lineage>
        <taxon>Bacteria</taxon>
        <taxon>Pseudomonadati</taxon>
        <taxon>Verrucomicrobiota</taxon>
        <taxon>Methylacidiphilae</taxon>
        <taxon>Methylacidiphilales</taxon>
        <taxon>Methylacidiphilaceae</taxon>
        <taxon>Candidatus Methylacidithermus</taxon>
    </lineage>
</organism>
<evidence type="ECO:0000259" key="5">
    <source>
        <dbReference type="PROSITE" id="PS00662"/>
    </source>
</evidence>
<protein>
    <submittedName>
        <fullName evidence="6">Type II secretory pathway, ATPase PulE/Tfp pilus assembly pathway, ATPase PilB</fullName>
    </submittedName>
</protein>
<feature type="region of interest" description="Disordered" evidence="4">
    <location>
        <begin position="1"/>
        <end position="32"/>
    </location>
</feature>
<evidence type="ECO:0000256" key="2">
    <source>
        <dbReference type="ARBA" id="ARBA00022741"/>
    </source>
</evidence>
<dbReference type="GO" id="GO:0005524">
    <property type="term" value="F:ATP binding"/>
    <property type="evidence" value="ECO:0007669"/>
    <property type="project" value="UniProtKB-KW"/>
</dbReference>
<gene>
    <name evidence="6" type="primary">pulE</name>
    <name evidence="6" type="ORF">MPNT_80002</name>
</gene>
<reference evidence="6" key="1">
    <citation type="submission" date="2021-02" db="EMBL/GenBank/DDBJ databases">
        <authorList>
            <person name="Cremers G."/>
            <person name="Picone N."/>
        </authorList>
    </citation>
    <scope>NUCLEOTIDE SEQUENCE</scope>
    <source>
        <strain evidence="6">PQ17</strain>
    </source>
</reference>
<feature type="compositionally biased region" description="Polar residues" evidence="4">
    <location>
        <begin position="1"/>
        <end position="11"/>
    </location>
</feature>
<comment type="similarity">
    <text evidence="1">Belongs to the GSP E family.</text>
</comment>
<dbReference type="SUPFAM" id="SSF52540">
    <property type="entry name" value="P-loop containing nucleoside triphosphate hydrolases"/>
    <property type="match status" value="1"/>
</dbReference>
<dbReference type="InterPro" id="IPR027417">
    <property type="entry name" value="P-loop_NTPase"/>
</dbReference>
<comment type="caution">
    <text evidence="6">The sequence shown here is derived from an EMBL/GenBank/DDBJ whole genome shotgun (WGS) entry which is preliminary data.</text>
</comment>
<dbReference type="Gene3D" id="3.40.50.300">
    <property type="entry name" value="P-loop containing nucleotide triphosphate hydrolases"/>
    <property type="match status" value="1"/>
</dbReference>
<dbReference type="EMBL" id="CAJNOB010000070">
    <property type="protein sequence ID" value="CAF0704867.1"/>
    <property type="molecule type" value="Genomic_DNA"/>
</dbReference>
<accession>A0A8J2BRI5</accession>
<dbReference type="GO" id="GO:0005886">
    <property type="term" value="C:plasma membrane"/>
    <property type="evidence" value="ECO:0007669"/>
    <property type="project" value="TreeGrafter"/>
</dbReference>
<proteinExistence type="inferred from homology"/>
<evidence type="ECO:0000313" key="7">
    <source>
        <dbReference type="Proteomes" id="UP000663859"/>
    </source>
</evidence>
<dbReference type="GO" id="GO:0016887">
    <property type="term" value="F:ATP hydrolysis activity"/>
    <property type="evidence" value="ECO:0007669"/>
    <property type="project" value="TreeGrafter"/>
</dbReference>
<sequence length="713" mass="79958">MCWPQRAQQIDSPPPYWEGGKENPPSRDRMEATQVRASEALEAFLLKHRLVLTETLKAWATATADQRLEESLVLYCRLFPWDRWAEVFTHGMEEWPVLYPVDPTHPVPPKALEPAARRLAREWYALLLQENPVLVFGILNPFVLLELEKELAYLYPGQPKRIVLLAPQDYANFVAAIERGQLADPGWDQEDLARWAEALGLEPGLYSAPTDLVSELWMASESRPVVPRGSVWQAGPLSEDMEALLWRRSATNAWIVTPQALSEELLDRLMEKLNAKIRIFACPPSYFEELRQRFDAQKPRSPIFWGDPLHVRDWPICDLEDTNRAGITLFDALLNRALDMGASDISLEPKVDFVRVRFRIQGDYYEQAPLTRRQYAVLLDRIKLFGNMAPDAKGILQDGSGCHLYRGVRYDQRYNIVVAKGMEEAVAIRIFSARVPTLADLQLAALEQRTLLWFLSQGEGMFLSTGPTGSGKTTTLYALLHQLSTPRCKIVTVEDPVEKHFPDALQIEIREEAGITFERALRAVVRQDPDVLMVGEIRDSESAKIAINASLTGHLVLSSIHASDAVGVLERLVQSFGIDRLVAGYALKLVVSQRLVSPLCPYCKKTRPATRSDLALFPPVPIPEPVVAESAGCLACRGTGRAARIPLMELFPIDGEILALIEENAPPWKLRAHNEGRGYKSLATQAAELFLTGVLSREEALLLCAYRRAHPGG</sequence>
<evidence type="ECO:0000256" key="1">
    <source>
        <dbReference type="ARBA" id="ARBA00006611"/>
    </source>
</evidence>
<feature type="domain" description="Bacterial type II secretion system protein E" evidence="5">
    <location>
        <begin position="525"/>
        <end position="539"/>
    </location>
</feature>
<evidence type="ECO:0000256" key="3">
    <source>
        <dbReference type="ARBA" id="ARBA00022840"/>
    </source>
</evidence>
<dbReference type="CDD" id="cd01129">
    <property type="entry name" value="PulE-GspE-like"/>
    <property type="match status" value="1"/>
</dbReference>
<name>A0A8J2BRI5_9BACT</name>
<feature type="compositionally biased region" description="Basic and acidic residues" evidence="4">
    <location>
        <begin position="19"/>
        <end position="31"/>
    </location>
</feature>
<keyword evidence="3" id="KW-0067">ATP-binding</keyword>